<dbReference type="GO" id="GO:0006400">
    <property type="term" value="P:tRNA modification"/>
    <property type="evidence" value="ECO:0007669"/>
    <property type="project" value="InterPro"/>
</dbReference>
<evidence type="ECO:0000259" key="9">
    <source>
        <dbReference type="Pfam" id="PF00749"/>
    </source>
</evidence>
<dbReference type="FunFam" id="3.40.50.620:FF:000093">
    <property type="entry name" value="Glutamyl-Q tRNA(Asp) synthetase"/>
    <property type="match status" value="1"/>
</dbReference>
<dbReference type="HAMAP" id="MF_01428">
    <property type="entry name" value="Glu_Q_tRNA_synth"/>
    <property type="match status" value="1"/>
</dbReference>
<evidence type="ECO:0000256" key="1">
    <source>
        <dbReference type="ARBA" id="ARBA00022598"/>
    </source>
</evidence>
<keyword evidence="3 7" id="KW-0547">Nucleotide-binding</keyword>
<dbReference type="InterPro" id="IPR049940">
    <property type="entry name" value="GluQ/Sye"/>
</dbReference>
<dbReference type="PANTHER" id="PTHR43311:SF1">
    <property type="entry name" value="GLUTAMYL-Q TRNA(ASP) SYNTHETASE"/>
    <property type="match status" value="1"/>
</dbReference>
<dbReference type="STRING" id="381306.AN478_05860"/>
<evidence type="ECO:0000256" key="2">
    <source>
        <dbReference type="ARBA" id="ARBA00022723"/>
    </source>
</evidence>
<dbReference type="PANTHER" id="PTHR43311">
    <property type="entry name" value="GLUTAMATE--TRNA LIGASE"/>
    <property type="match status" value="1"/>
</dbReference>
<feature type="binding site" evidence="7">
    <location>
        <position position="124"/>
    </location>
    <ligand>
        <name>Zn(2+)</name>
        <dbReference type="ChEBI" id="CHEBI:29105"/>
    </ligand>
</feature>
<dbReference type="GO" id="GO:0006424">
    <property type="term" value="P:glutamyl-tRNA aminoacylation"/>
    <property type="evidence" value="ECO:0007669"/>
    <property type="project" value="InterPro"/>
</dbReference>
<evidence type="ECO:0000256" key="8">
    <source>
        <dbReference type="RuleBase" id="RU363037"/>
    </source>
</evidence>
<evidence type="ECO:0000313" key="11">
    <source>
        <dbReference type="Proteomes" id="UP000183104"/>
    </source>
</evidence>
<dbReference type="PRINTS" id="PR00987">
    <property type="entry name" value="TRNASYNTHGLU"/>
</dbReference>
<feature type="binding site" evidence="7">
    <location>
        <begin position="8"/>
        <end position="12"/>
    </location>
    <ligand>
        <name>L-glutamate</name>
        <dbReference type="ChEBI" id="CHEBI:29985"/>
    </ligand>
</feature>
<sequence length="302" mass="32817">MEHGYVGRFAPSPTGPLHFGSLIAALASNLWARAAGGRWLVRMEDLDPPREVPGAAEKILRTLAAYGFEWDGAVLYQSTRAEAYQDALTELRRAGLAFDCGCTRREIREAARARGLGAVYPGTCREGLPPGKAPRAVRVRAENGSVGFVDAVQGAFEQDLGREVGDFVVRRADGLFAYQLAVVVDDAEQGVTHVVRGADLLDSTPRQIHLQRGLGLSTPEYAHFPVAATPTGLKLSKATRAPALPEDDPVPWLVAAFSFLGQPSPPDAERLDLPGFWAWAREAWDPARIPRTRQVEAREDCP</sequence>
<accession>A0A0P9GKM7</accession>
<organism evidence="10 11">
    <name type="scientific">Thiohalorhabdus denitrificans</name>
    <dbReference type="NCBI Taxonomy" id="381306"/>
    <lineage>
        <taxon>Bacteria</taxon>
        <taxon>Pseudomonadati</taxon>
        <taxon>Pseudomonadota</taxon>
        <taxon>Gammaproteobacteria</taxon>
        <taxon>Thiohalorhabdales</taxon>
        <taxon>Thiohalorhabdaceae</taxon>
        <taxon>Thiohalorhabdus</taxon>
    </lineage>
</organism>
<evidence type="ECO:0000256" key="5">
    <source>
        <dbReference type="ARBA" id="ARBA00022840"/>
    </source>
</evidence>
<comment type="cofactor">
    <cofactor evidence="7">
        <name>Zn(2+)</name>
        <dbReference type="ChEBI" id="CHEBI:29105"/>
    </cofactor>
    <text evidence="7">Binds 1 zinc ion per subunit.</text>
</comment>
<dbReference type="GO" id="GO:0005829">
    <property type="term" value="C:cytosol"/>
    <property type="evidence" value="ECO:0007669"/>
    <property type="project" value="TreeGrafter"/>
</dbReference>
<protein>
    <recommendedName>
        <fullName evidence="7">Glutamyl-Q tRNA(Asp) synthetase</fullName>
        <shortName evidence="7">Glu-Q-RSs</shortName>
        <ecNumber evidence="7">6.1.1.-</ecNumber>
    </recommendedName>
</protein>
<dbReference type="GO" id="GO:0004818">
    <property type="term" value="F:glutamate-tRNA ligase activity"/>
    <property type="evidence" value="ECO:0007669"/>
    <property type="project" value="TreeGrafter"/>
</dbReference>
<evidence type="ECO:0000256" key="6">
    <source>
        <dbReference type="ARBA" id="ARBA00023146"/>
    </source>
</evidence>
<feature type="binding site" evidence="7">
    <location>
        <position position="120"/>
    </location>
    <ligand>
        <name>Zn(2+)</name>
        <dbReference type="ChEBI" id="CHEBI:29105"/>
    </ligand>
</feature>
<feature type="binding site" evidence="7">
    <location>
        <position position="44"/>
    </location>
    <ligand>
        <name>L-glutamate</name>
        <dbReference type="ChEBI" id="CHEBI:29985"/>
    </ligand>
</feature>
<dbReference type="RefSeq" id="WP_054965676.1">
    <property type="nucleotide sequence ID" value="NZ_FMUN01000006.1"/>
</dbReference>
<feature type="binding site" evidence="7">
    <location>
        <position position="178"/>
    </location>
    <ligand>
        <name>L-glutamate</name>
        <dbReference type="ChEBI" id="CHEBI:29985"/>
    </ligand>
</feature>
<dbReference type="Proteomes" id="UP000183104">
    <property type="component" value="Unassembled WGS sequence"/>
</dbReference>
<feature type="binding site" evidence="7">
    <location>
        <position position="237"/>
    </location>
    <ligand>
        <name>ATP</name>
        <dbReference type="ChEBI" id="CHEBI:30616"/>
    </ligand>
</feature>
<dbReference type="InterPro" id="IPR000924">
    <property type="entry name" value="Glu/Gln-tRNA-synth"/>
</dbReference>
<dbReference type="Pfam" id="PF00749">
    <property type="entry name" value="tRNA-synt_1c"/>
    <property type="match status" value="1"/>
</dbReference>
<dbReference type="InterPro" id="IPR022380">
    <property type="entry name" value="Glu-Q_tRNA(Asp)_Synthase"/>
</dbReference>
<dbReference type="InterPro" id="IPR020058">
    <property type="entry name" value="Glu/Gln-tRNA-synth_Ib_cat-dom"/>
</dbReference>
<comment type="function">
    <text evidence="7">Catalyzes the tRNA-independent activation of glutamate in presence of ATP and the subsequent transfer of glutamate onto a tRNA(Asp). Glutamate is transferred on the 2-amino-5-(4,5-dihydroxy-2-cyclopenten-1-yl) moiety of the queuosine in the wobble position of the QUC anticodon.</text>
</comment>
<feature type="binding site" evidence="7">
    <location>
        <position position="102"/>
    </location>
    <ligand>
        <name>Zn(2+)</name>
        <dbReference type="ChEBI" id="CHEBI:29105"/>
    </ligand>
</feature>
<keyword evidence="1 7" id="KW-0436">Ligase</keyword>
<dbReference type="AlphaFoldDB" id="A0A0P9GKM7"/>
<keyword evidence="8" id="KW-0648">Protein biosynthesis</keyword>
<evidence type="ECO:0000256" key="3">
    <source>
        <dbReference type="ARBA" id="ARBA00022741"/>
    </source>
</evidence>
<dbReference type="InterPro" id="IPR014729">
    <property type="entry name" value="Rossmann-like_a/b/a_fold"/>
</dbReference>
<keyword evidence="6 7" id="KW-0030">Aminoacyl-tRNA synthetase</keyword>
<dbReference type="NCBIfam" id="TIGR03838">
    <property type="entry name" value="queuosine_YadB"/>
    <property type="match status" value="1"/>
</dbReference>
<gene>
    <name evidence="7" type="primary">gluQ</name>
    <name evidence="10" type="ORF">SAMN05661077_2206</name>
</gene>
<dbReference type="PATRIC" id="fig|381306.5.peg.2370"/>
<dbReference type="GO" id="GO:0005524">
    <property type="term" value="F:ATP binding"/>
    <property type="evidence" value="ECO:0007669"/>
    <property type="project" value="UniProtKB-KW"/>
</dbReference>
<evidence type="ECO:0000256" key="4">
    <source>
        <dbReference type="ARBA" id="ARBA00022833"/>
    </source>
</evidence>
<keyword evidence="4 7" id="KW-0862">Zinc</keyword>
<keyword evidence="2 7" id="KW-0479">Metal-binding</keyword>
<feature type="binding site" evidence="7">
    <location>
        <position position="100"/>
    </location>
    <ligand>
        <name>Zn(2+)</name>
        <dbReference type="ChEBI" id="CHEBI:29105"/>
    </ligand>
</feature>
<dbReference type="EC" id="6.1.1.-" evidence="7"/>
<comment type="similarity">
    <text evidence="7">Belongs to the class-I aminoacyl-tRNA synthetase family. GluQ subfamily.</text>
</comment>
<evidence type="ECO:0000256" key="7">
    <source>
        <dbReference type="HAMAP-Rule" id="MF_01428"/>
    </source>
</evidence>
<dbReference type="OrthoDB" id="9807503at2"/>
<reference evidence="11" key="1">
    <citation type="submission" date="2016-10" db="EMBL/GenBank/DDBJ databases">
        <authorList>
            <person name="Varghese N."/>
        </authorList>
    </citation>
    <scope>NUCLEOTIDE SEQUENCE [LARGE SCALE GENOMIC DNA]</scope>
    <source>
        <strain evidence="11">HL 19</strain>
    </source>
</reference>
<dbReference type="NCBIfam" id="NF004314">
    <property type="entry name" value="PRK05710.1-3"/>
    <property type="match status" value="1"/>
</dbReference>
<proteinExistence type="inferred from homology"/>
<keyword evidence="5 7" id="KW-0067">ATP-binding</keyword>
<name>A0A0P9GKM7_9GAMM</name>
<dbReference type="SUPFAM" id="SSF52374">
    <property type="entry name" value="Nucleotidylyl transferase"/>
    <property type="match status" value="1"/>
</dbReference>
<feature type="binding site" evidence="7">
    <location>
        <position position="196"/>
    </location>
    <ligand>
        <name>L-glutamate</name>
        <dbReference type="ChEBI" id="CHEBI:29985"/>
    </ligand>
</feature>
<dbReference type="Gene3D" id="3.40.50.620">
    <property type="entry name" value="HUPs"/>
    <property type="match status" value="1"/>
</dbReference>
<feature type="short sequence motif" description="'KMSKS' region" evidence="7">
    <location>
        <begin position="234"/>
        <end position="238"/>
    </location>
</feature>
<feature type="domain" description="Glutamyl/glutaminyl-tRNA synthetase class Ib catalytic" evidence="9">
    <location>
        <begin position="8"/>
        <end position="237"/>
    </location>
</feature>
<feature type="short sequence motif" description="'HIGH' region" evidence="7">
    <location>
        <begin position="11"/>
        <end position="21"/>
    </location>
</feature>
<dbReference type="EMBL" id="FMUN01000006">
    <property type="protein sequence ID" value="SCY47130.1"/>
    <property type="molecule type" value="Genomic_DNA"/>
</dbReference>
<keyword evidence="11" id="KW-1185">Reference proteome</keyword>
<evidence type="ECO:0000313" key="10">
    <source>
        <dbReference type="EMBL" id="SCY47130.1"/>
    </source>
</evidence>
<dbReference type="GO" id="GO:0008270">
    <property type="term" value="F:zinc ion binding"/>
    <property type="evidence" value="ECO:0007669"/>
    <property type="project" value="UniProtKB-UniRule"/>
</dbReference>